<dbReference type="GO" id="GO:0043565">
    <property type="term" value="F:sequence-specific DNA binding"/>
    <property type="evidence" value="ECO:0007669"/>
    <property type="project" value="InterPro"/>
</dbReference>
<dbReference type="InterPro" id="IPR018060">
    <property type="entry name" value="HTH_AraC"/>
</dbReference>
<comment type="caution">
    <text evidence="5">The sequence shown here is derived from an EMBL/GenBank/DDBJ whole genome shotgun (WGS) entry which is preliminary data.</text>
</comment>
<evidence type="ECO:0000313" key="6">
    <source>
        <dbReference type="Proteomes" id="UP000240572"/>
    </source>
</evidence>
<dbReference type="Pfam" id="PF12833">
    <property type="entry name" value="HTH_18"/>
    <property type="match status" value="1"/>
</dbReference>
<accession>A0A2P8CWA6</accession>
<keyword evidence="1" id="KW-0805">Transcription regulation</keyword>
<dbReference type="InterPro" id="IPR050204">
    <property type="entry name" value="AraC_XylS_family_regulators"/>
</dbReference>
<sequence>MAMKYLPQPVGLTPKQKLNTLVENRKAFTLSNCELNIFETYTPSDNVPLSFNDFVVTSMLRGKKVMHLYDRPGFDYLPGETVIVPARTTMNIDFPEARDESPTQCIALAIEQMKINQTLDFLNEHYPKPEQAGYWQLNYQDYHFPNDAALSGHLNKLIQICSAAGEHKDILADLALQELVVRIVQTQNLQKAQRTAQPGNGHSLAFVVGYIKEHITDKINVEQLSRLACMSRATFHRVFRKEFGISPLEFILHERIRRAKQLLSCQEFSISDVCYQLGFMDLNYFHRQFKKAEGITPRQFRLLSLPG</sequence>
<evidence type="ECO:0000256" key="2">
    <source>
        <dbReference type="ARBA" id="ARBA00023125"/>
    </source>
</evidence>
<dbReference type="PANTHER" id="PTHR46796">
    <property type="entry name" value="HTH-TYPE TRANSCRIPTIONAL ACTIVATOR RHAS-RELATED"/>
    <property type="match status" value="1"/>
</dbReference>
<dbReference type="PANTHER" id="PTHR46796:SF6">
    <property type="entry name" value="ARAC SUBFAMILY"/>
    <property type="match status" value="1"/>
</dbReference>
<dbReference type="PROSITE" id="PS00041">
    <property type="entry name" value="HTH_ARAC_FAMILY_1"/>
    <property type="match status" value="1"/>
</dbReference>
<dbReference type="RefSeq" id="WP_219906028.1">
    <property type="nucleotide sequence ID" value="NZ_PYGD01000012.1"/>
</dbReference>
<dbReference type="InterPro" id="IPR018062">
    <property type="entry name" value="HTH_AraC-typ_CS"/>
</dbReference>
<dbReference type="Gene3D" id="1.10.10.60">
    <property type="entry name" value="Homeodomain-like"/>
    <property type="match status" value="2"/>
</dbReference>
<dbReference type="Pfam" id="PF06719">
    <property type="entry name" value="AraC_N"/>
    <property type="match status" value="1"/>
</dbReference>
<dbReference type="InterPro" id="IPR009057">
    <property type="entry name" value="Homeodomain-like_sf"/>
</dbReference>
<keyword evidence="3" id="KW-0804">Transcription</keyword>
<protein>
    <submittedName>
        <fullName evidence="5">AraC family transcriptional regulator</fullName>
    </submittedName>
</protein>
<keyword evidence="6" id="KW-1185">Reference proteome</keyword>
<dbReference type="Proteomes" id="UP000240572">
    <property type="component" value="Unassembled WGS sequence"/>
</dbReference>
<organism evidence="5 6">
    <name type="scientific">Taibaiella chishuiensis</name>
    <dbReference type="NCBI Taxonomy" id="1434707"/>
    <lineage>
        <taxon>Bacteria</taxon>
        <taxon>Pseudomonadati</taxon>
        <taxon>Bacteroidota</taxon>
        <taxon>Chitinophagia</taxon>
        <taxon>Chitinophagales</taxon>
        <taxon>Chitinophagaceae</taxon>
        <taxon>Taibaiella</taxon>
    </lineage>
</organism>
<dbReference type="GO" id="GO:0003700">
    <property type="term" value="F:DNA-binding transcription factor activity"/>
    <property type="evidence" value="ECO:0007669"/>
    <property type="project" value="InterPro"/>
</dbReference>
<evidence type="ECO:0000256" key="1">
    <source>
        <dbReference type="ARBA" id="ARBA00023015"/>
    </source>
</evidence>
<gene>
    <name evidence="5" type="ORF">B0I18_11263</name>
</gene>
<feature type="domain" description="HTH araC/xylS-type" evidence="4">
    <location>
        <begin position="205"/>
        <end position="303"/>
    </location>
</feature>
<evidence type="ECO:0000259" key="4">
    <source>
        <dbReference type="PROSITE" id="PS01124"/>
    </source>
</evidence>
<dbReference type="AlphaFoldDB" id="A0A2P8CWA6"/>
<dbReference type="PRINTS" id="PR00032">
    <property type="entry name" value="HTHARAC"/>
</dbReference>
<dbReference type="InterPro" id="IPR020449">
    <property type="entry name" value="Tscrpt_reg_AraC-type_HTH"/>
</dbReference>
<evidence type="ECO:0000313" key="5">
    <source>
        <dbReference type="EMBL" id="PSK89262.1"/>
    </source>
</evidence>
<dbReference type="EMBL" id="PYGD01000012">
    <property type="protein sequence ID" value="PSK89262.1"/>
    <property type="molecule type" value="Genomic_DNA"/>
</dbReference>
<dbReference type="SMART" id="SM00342">
    <property type="entry name" value="HTH_ARAC"/>
    <property type="match status" value="1"/>
</dbReference>
<keyword evidence="2" id="KW-0238">DNA-binding</keyword>
<dbReference type="InterPro" id="IPR009594">
    <property type="entry name" value="Tscrpt_reg_HTH_AraC_N"/>
</dbReference>
<dbReference type="SUPFAM" id="SSF46689">
    <property type="entry name" value="Homeodomain-like"/>
    <property type="match status" value="2"/>
</dbReference>
<name>A0A2P8CWA6_9BACT</name>
<reference evidence="5 6" key="1">
    <citation type="submission" date="2018-03" db="EMBL/GenBank/DDBJ databases">
        <title>Genomic Encyclopedia of Type Strains, Phase III (KMG-III): the genomes of soil and plant-associated and newly described type strains.</title>
        <authorList>
            <person name="Whitman W."/>
        </authorList>
    </citation>
    <scope>NUCLEOTIDE SEQUENCE [LARGE SCALE GENOMIC DNA]</scope>
    <source>
        <strain evidence="5 6">CGMCC 1.12700</strain>
    </source>
</reference>
<dbReference type="PROSITE" id="PS01124">
    <property type="entry name" value="HTH_ARAC_FAMILY_2"/>
    <property type="match status" value="1"/>
</dbReference>
<evidence type="ECO:0000256" key="3">
    <source>
        <dbReference type="ARBA" id="ARBA00023163"/>
    </source>
</evidence>
<proteinExistence type="predicted"/>